<gene>
    <name evidence="2" type="ORF">MSAN_01493800</name>
</gene>
<dbReference type="OrthoDB" id="4991875at2759"/>
<accession>A0A8H6YCE1</accession>
<keyword evidence="1" id="KW-0732">Signal</keyword>
<comment type="caution">
    <text evidence="2">The sequence shown here is derived from an EMBL/GenBank/DDBJ whole genome shotgun (WGS) entry which is preliminary data.</text>
</comment>
<keyword evidence="3" id="KW-1185">Reference proteome</keyword>
<evidence type="ECO:0000256" key="1">
    <source>
        <dbReference type="SAM" id="SignalP"/>
    </source>
</evidence>
<dbReference type="AlphaFoldDB" id="A0A8H6YCE1"/>
<sequence>MTRAIFRILSLVSLVLVQLSSTAAAPAPDTFVTLVDPIAGSDLFPIPASVVGVDAQGRTTFAYAVTATTTTELETATLTEHVTIVAATNYFSVKDELAGPGGTFAVAAVCTQQRERCSMHRYGSRSRRDPGAHGPGSVLGDVGLRYPFDTSWASKFHRPFGTS</sequence>
<evidence type="ECO:0000313" key="3">
    <source>
        <dbReference type="Proteomes" id="UP000623467"/>
    </source>
</evidence>
<dbReference type="EMBL" id="JACAZH010000011">
    <property type="protein sequence ID" value="KAF7355759.1"/>
    <property type="molecule type" value="Genomic_DNA"/>
</dbReference>
<dbReference type="Proteomes" id="UP000623467">
    <property type="component" value="Unassembled WGS sequence"/>
</dbReference>
<feature type="signal peptide" evidence="1">
    <location>
        <begin position="1"/>
        <end position="24"/>
    </location>
</feature>
<organism evidence="2 3">
    <name type="scientific">Mycena sanguinolenta</name>
    <dbReference type="NCBI Taxonomy" id="230812"/>
    <lineage>
        <taxon>Eukaryota</taxon>
        <taxon>Fungi</taxon>
        <taxon>Dikarya</taxon>
        <taxon>Basidiomycota</taxon>
        <taxon>Agaricomycotina</taxon>
        <taxon>Agaricomycetes</taxon>
        <taxon>Agaricomycetidae</taxon>
        <taxon>Agaricales</taxon>
        <taxon>Marasmiineae</taxon>
        <taxon>Mycenaceae</taxon>
        <taxon>Mycena</taxon>
    </lineage>
</organism>
<protein>
    <submittedName>
        <fullName evidence="2">Uncharacterized protein</fullName>
    </submittedName>
</protein>
<reference evidence="2" key="1">
    <citation type="submission" date="2020-05" db="EMBL/GenBank/DDBJ databases">
        <title>Mycena genomes resolve the evolution of fungal bioluminescence.</title>
        <authorList>
            <person name="Tsai I.J."/>
        </authorList>
    </citation>
    <scope>NUCLEOTIDE SEQUENCE</scope>
    <source>
        <strain evidence="2">160909Yilan</strain>
    </source>
</reference>
<evidence type="ECO:0000313" key="2">
    <source>
        <dbReference type="EMBL" id="KAF7355759.1"/>
    </source>
</evidence>
<feature type="chain" id="PRO_5034385413" evidence="1">
    <location>
        <begin position="25"/>
        <end position="163"/>
    </location>
</feature>
<proteinExistence type="predicted"/>
<name>A0A8H6YCE1_9AGAR</name>